<sequence>MHPTPAELLAGVCRILSEVIEPDLSSEYARARSREVRATLIQIDWDNAGIDLGVRVARLHNLLVDCGEWIDAEPTRRAHFGTAGSRLRSVTSNGVDITGGFDAANRQRAAQDDAIVALINPLEDWLTDHPDDSHGNSLRRNLLEHYRQA</sequence>
<keyword evidence="2" id="KW-1185">Reference proteome</keyword>
<dbReference type="AlphaFoldDB" id="A0A239A639"/>
<dbReference type="EMBL" id="FZNW01000031">
    <property type="protein sequence ID" value="SNR91095.1"/>
    <property type="molecule type" value="Genomic_DNA"/>
</dbReference>
<proteinExistence type="predicted"/>
<organism evidence="1 2">
    <name type="scientific">Haloechinothrix alba</name>
    <dbReference type="NCBI Taxonomy" id="664784"/>
    <lineage>
        <taxon>Bacteria</taxon>
        <taxon>Bacillati</taxon>
        <taxon>Actinomycetota</taxon>
        <taxon>Actinomycetes</taxon>
        <taxon>Pseudonocardiales</taxon>
        <taxon>Pseudonocardiaceae</taxon>
        <taxon>Haloechinothrix</taxon>
    </lineage>
</organism>
<evidence type="ECO:0000313" key="1">
    <source>
        <dbReference type="EMBL" id="SNR91095.1"/>
    </source>
</evidence>
<gene>
    <name evidence="1" type="ORF">SAMN06265360_13121</name>
</gene>
<dbReference type="OrthoDB" id="5318634at2"/>
<dbReference type="Proteomes" id="UP000198348">
    <property type="component" value="Unassembled WGS sequence"/>
</dbReference>
<dbReference type="RefSeq" id="WP_089303336.1">
    <property type="nucleotide sequence ID" value="NZ_FZNW01000031.1"/>
</dbReference>
<evidence type="ECO:0000313" key="2">
    <source>
        <dbReference type="Proteomes" id="UP000198348"/>
    </source>
</evidence>
<accession>A0A239A639</accession>
<name>A0A239A639_9PSEU</name>
<reference evidence="1 2" key="1">
    <citation type="submission" date="2017-06" db="EMBL/GenBank/DDBJ databases">
        <authorList>
            <person name="Kim H.J."/>
            <person name="Triplett B.A."/>
        </authorList>
    </citation>
    <scope>NUCLEOTIDE SEQUENCE [LARGE SCALE GENOMIC DNA]</scope>
    <source>
        <strain evidence="1 2">DSM 45207</strain>
    </source>
</reference>
<protein>
    <submittedName>
        <fullName evidence="1">Uncharacterized protein</fullName>
    </submittedName>
</protein>